<dbReference type="EMBL" id="CAIIXF020000007">
    <property type="protein sequence ID" value="CAH1789128.1"/>
    <property type="molecule type" value="Genomic_DNA"/>
</dbReference>
<comment type="function">
    <text evidence="7 8">Excises uracil residues from the DNA which can arise as a result of misincorporation of dUMP residues by DNA polymerase or due to deamination of cytosine.</text>
</comment>
<dbReference type="GO" id="GO:0097510">
    <property type="term" value="P:base-excision repair, AP site formation via deaminated base removal"/>
    <property type="evidence" value="ECO:0007669"/>
    <property type="project" value="TreeGrafter"/>
</dbReference>
<dbReference type="InterPro" id="IPR018085">
    <property type="entry name" value="Ura-DNA_Glyclase_AS"/>
</dbReference>
<evidence type="ECO:0000313" key="10">
    <source>
        <dbReference type="EMBL" id="CAH1789128.1"/>
    </source>
</evidence>
<keyword evidence="5 7" id="KW-0378">Hydrolase</keyword>
<dbReference type="InterPro" id="IPR005122">
    <property type="entry name" value="Uracil-DNA_glycosylase-like"/>
</dbReference>
<dbReference type="InterPro" id="IPR002043">
    <property type="entry name" value="UDG_fam1"/>
</dbReference>
<dbReference type="SMART" id="SM00986">
    <property type="entry name" value="UDG"/>
    <property type="match status" value="1"/>
</dbReference>
<dbReference type="Proteomes" id="UP000749559">
    <property type="component" value="Unassembled WGS sequence"/>
</dbReference>
<evidence type="ECO:0000256" key="2">
    <source>
        <dbReference type="ARBA" id="ARBA00008184"/>
    </source>
</evidence>
<evidence type="ECO:0000256" key="6">
    <source>
        <dbReference type="ARBA" id="ARBA00023204"/>
    </source>
</evidence>
<dbReference type="NCBIfam" id="NF003591">
    <property type="entry name" value="PRK05254.1-4"/>
    <property type="match status" value="1"/>
</dbReference>
<feature type="compositionally biased region" description="Basic and acidic residues" evidence="9">
    <location>
        <begin position="9"/>
        <end position="32"/>
    </location>
</feature>
<comment type="subcellular location">
    <subcellularLocation>
        <location evidence="7">Mitochondrion</location>
    </subcellularLocation>
    <subcellularLocation>
        <location evidence="7">Nucleus</location>
    </subcellularLocation>
</comment>
<dbReference type="HAMAP" id="MF_00148">
    <property type="entry name" value="UDG"/>
    <property type="match status" value="1"/>
</dbReference>
<dbReference type="OrthoDB" id="10031947at2759"/>
<dbReference type="Pfam" id="PF03167">
    <property type="entry name" value="UDG"/>
    <property type="match status" value="1"/>
</dbReference>
<dbReference type="InterPro" id="IPR036895">
    <property type="entry name" value="Uracil-DNA_glycosylase-like_sf"/>
</dbReference>
<evidence type="ECO:0000256" key="9">
    <source>
        <dbReference type="SAM" id="MobiDB-lite"/>
    </source>
</evidence>
<keyword evidence="7" id="KW-0539">Nucleus</keyword>
<dbReference type="NCBIfam" id="NF003592">
    <property type="entry name" value="PRK05254.1-5"/>
    <property type="match status" value="1"/>
</dbReference>
<evidence type="ECO:0000256" key="5">
    <source>
        <dbReference type="ARBA" id="ARBA00022801"/>
    </source>
</evidence>
<sequence>MAPKRKGTLRQDDSSGSKKKKDDMKRSKEKKSPSRAMTSKYLTLKNYIKADTWLEVLSEEFTKPYFIQLEGKLASELSENITIFPPKEKIFNALNITPLNQVRLVLLGQDPYHDDGQAMGLSFSVPEGIKIPPSLRNIYKELSTDIPGFTTPQHGCLEAWARQGVLLLNATLTVEAHKANSHSKYGWQKFTDEIIRKVSEANQQVVFLLWGGFAHKKSVLIDESKHTVIKTAHPSPLSWTKFEGCKCFSKVNKALEKSGKDPIDWTL</sequence>
<proteinExistence type="inferred from homology"/>
<dbReference type="GO" id="GO:0005634">
    <property type="term" value="C:nucleus"/>
    <property type="evidence" value="ECO:0007669"/>
    <property type="project" value="UniProtKB-SubCell"/>
</dbReference>
<accession>A0A8J1UFY1</accession>
<keyword evidence="11" id="KW-1185">Reference proteome</keyword>
<evidence type="ECO:0000256" key="8">
    <source>
        <dbReference type="RuleBase" id="RU003780"/>
    </source>
</evidence>
<dbReference type="GO" id="GO:0004844">
    <property type="term" value="F:uracil DNA N-glycosylase activity"/>
    <property type="evidence" value="ECO:0007669"/>
    <property type="project" value="UniProtKB-UniRule"/>
</dbReference>
<dbReference type="GO" id="GO:0005739">
    <property type="term" value="C:mitochondrion"/>
    <property type="evidence" value="ECO:0007669"/>
    <property type="project" value="UniProtKB-SubCell"/>
</dbReference>
<dbReference type="Gene3D" id="3.40.470.10">
    <property type="entry name" value="Uracil-DNA glycosylase-like domain"/>
    <property type="match status" value="1"/>
</dbReference>
<dbReference type="NCBIfam" id="NF003588">
    <property type="entry name" value="PRK05254.1-1"/>
    <property type="match status" value="1"/>
</dbReference>
<feature type="active site" description="Proton acceptor" evidence="7">
    <location>
        <position position="110"/>
    </location>
</feature>
<keyword evidence="7" id="KW-0496">Mitochondrion</keyword>
<evidence type="ECO:0000256" key="7">
    <source>
        <dbReference type="HAMAP-Rule" id="MF_03166"/>
    </source>
</evidence>
<evidence type="ECO:0000256" key="1">
    <source>
        <dbReference type="ARBA" id="ARBA00001400"/>
    </source>
</evidence>
<evidence type="ECO:0000256" key="3">
    <source>
        <dbReference type="ARBA" id="ARBA00012030"/>
    </source>
</evidence>
<dbReference type="AlphaFoldDB" id="A0A8J1UFY1"/>
<dbReference type="CDD" id="cd10027">
    <property type="entry name" value="UDG-F1-like"/>
    <property type="match status" value="1"/>
</dbReference>
<reference evidence="10" key="1">
    <citation type="submission" date="2022-03" db="EMBL/GenBank/DDBJ databases">
        <authorList>
            <person name="Martin C."/>
        </authorList>
    </citation>
    <scope>NUCLEOTIDE SEQUENCE</scope>
</reference>
<keyword evidence="6 7" id="KW-0234">DNA repair</keyword>
<comment type="caution">
    <text evidence="10">The sequence shown here is derived from an EMBL/GenBank/DDBJ whole genome shotgun (WGS) entry which is preliminary data.</text>
</comment>
<dbReference type="FunFam" id="3.40.470.10:FF:000001">
    <property type="entry name" value="Uracil-DNA glycosylase"/>
    <property type="match status" value="1"/>
</dbReference>
<comment type="catalytic activity">
    <reaction evidence="1 7 8">
        <text>Hydrolyzes single-stranded DNA or mismatched double-stranded DNA and polynucleotides, releasing free uracil.</text>
        <dbReference type="EC" id="3.2.2.27"/>
    </reaction>
</comment>
<dbReference type="NCBIfam" id="TIGR00628">
    <property type="entry name" value="ung"/>
    <property type="match status" value="1"/>
</dbReference>
<protein>
    <recommendedName>
        <fullName evidence="3 7">Uracil-DNA glycosylase</fullName>
        <shortName evidence="7">UDG</shortName>
        <ecNumber evidence="3 7">3.2.2.27</ecNumber>
    </recommendedName>
</protein>
<evidence type="ECO:0000313" key="11">
    <source>
        <dbReference type="Proteomes" id="UP000749559"/>
    </source>
</evidence>
<evidence type="ECO:0000256" key="4">
    <source>
        <dbReference type="ARBA" id="ARBA00022763"/>
    </source>
</evidence>
<keyword evidence="4 7" id="KW-0227">DNA damage</keyword>
<organism evidence="10 11">
    <name type="scientific">Owenia fusiformis</name>
    <name type="common">Polychaete worm</name>
    <dbReference type="NCBI Taxonomy" id="6347"/>
    <lineage>
        <taxon>Eukaryota</taxon>
        <taxon>Metazoa</taxon>
        <taxon>Spiralia</taxon>
        <taxon>Lophotrochozoa</taxon>
        <taxon>Annelida</taxon>
        <taxon>Polychaeta</taxon>
        <taxon>Sedentaria</taxon>
        <taxon>Canalipalpata</taxon>
        <taxon>Sabellida</taxon>
        <taxon>Oweniida</taxon>
        <taxon>Oweniidae</taxon>
        <taxon>Owenia</taxon>
    </lineage>
</organism>
<dbReference type="NCBIfam" id="NF003589">
    <property type="entry name" value="PRK05254.1-2"/>
    <property type="match status" value="1"/>
</dbReference>
<name>A0A8J1UFY1_OWEFU</name>
<dbReference type="EC" id="3.2.2.27" evidence="3 7"/>
<dbReference type="SMART" id="SM00987">
    <property type="entry name" value="UreE_C"/>
    <property type="match status" value="1"/>
</dbReference>
<comment type="similarity">
    <text evidence="2 7 8">Belongs to the uracil-DNA glycosylase (UDG) superfamily. UNG family.</text>
</comment>
<gene>
    <name evidence="10" type="ORF">OFUS_LOCUS14540</name>
</gene>
<feature type="region of interest" description="Disordered" evidence="9">
    <location>
        <begin position="1"/>
        <end position="36"/>
    </location>
</feature>
<dbReference type="PANTHER" id="PTHR11264">
    <property type="entry name" value="URACIL-DNA GLYCOSYLASE"/>
    <property type="match status" value="1"/>
</dbReference>
<dbReference type="PANTHER" id="PTHR11264:SF7">
    <property type="entry name" value="URACIL-DNA GLYCOSYLASE"/>
    <property type="match status" value="1"/>
</dbReference>
<dbReference type="PROSITE" id="PS00130">
    <property type="entry name" value="U_DNA_GLYCOSYLASE"/>
    <property type="match status" value="1"/>
</dbReference>
<dbReference type="SUPFAM" id="SSF52141">
    <property type="entry name" value="Uracil-DNA glycosylase-like"/>
    <property type="match status" value="1"/>
</dbReference>